<name>A0AAD9NXE6_RIDPI</name>
<dbReference type="Proteomes" id="UP001209878">
    <property type="component" value="Unassembled WGS sequence"/>
</dbReference>
<dbReference type="InterPro" id="IPR012337">
    <property type="entry name" value="RNaseH-like_sf"/>
</dbReference>
<evidence type="ECO:0000259" key="1">
    <source>
        <dbReference type="PROSITE" id="PS50994"/>
    </source>
</evidence>
<keyword evidence="3" id="KW-1185">Reference proteome</keyword>
<dbReference type="PROSITE" id="PS50994">
    <property type="entry name" value="INTEGRASE"/>
    <property type="match status" value="1"/>
</dbReference>
<evidence type="ECO:0000313" key="3">
    <source>
        <dbReference type="Proteomes" id="UP001209878"/>
    </source>
</evidence>
<gene>
    <name evidence="2" type="ORF">NP493_273g01025</name>
</gene>
<dbReference type="AlphaFoldDB" id="A0AAD9NXE6"/>
<feature type="domain" description="Integrase catalytic" evidence="1">
    <location>
        <begin position="24"/>
        <end position="116"/>
    </location>
</feature>
<dbReference type="EMBL" id="JAODUO010000274">
    <property type="protein sequence ID" value="KAK2184256.1"/>
    <property type="molecule type" value="Genomic_DNA"/>
</dbReference>
<dbReference type="GO" id="GO:0015074">
    <property type="term" value="P:DNA integration"/>
    <property type="evidence" value="ECO:0007669"/>
    <property type="project" value="InterPro"/>
</dbReference>
<dbReference type="Pfam" id="PF00665">
    <property type="entry name" value="rve"/>
    <property type="match status" value="1"/>
</dbReference>
<dbReference type="PANTHER" id="PTHR37984:SF5">
    <property type="entry name" value="PROTEIN NYNRIN-LIKE"/>
    <property type="match status" value="1"/>
</dbReference>
<reference evidence="2" key="1">
    <citation type="journal article" date="2023" name="Mol. Biol. Evol.">
        <title>Third-Generation Sequencing Reveals the Adaptive Role of the Epigenome in Three Deep-Sea Polychaetes.</title>
        <authorList>
            <person name="Perez M."/>
            <person name="Aroh O."/>
            <person name="Sun Y."/>
            <person name="Lan Y."/>
            <person name="Juniper S.K."/>
            <person name="Young C.R."/>
            <person name="Angers B."/>
            <person name="Qian P.Y."/>
        </authorList>
    </citation>
    <scope>NUCLEOTIDE SEQUENCE</scope>
    <source>
        <strain evidence="2">R07B-5</strain>
    </source>
</reference>
<proteinExistence type="predicted"/>
<dbReference type="GO" id="GO:0003676">
    <property type="term" value="F:nucleic acid binding"/>
    <property type="evidence" value="ECO:0007669"/>
    <property type="project" value="InterPro"/>
</dbReference>
<dbReference type="InterPro" id="IPR001584">
    <property type="entry name" value="Integrase_cat-core"/>
</dbReference>
<dbReference type="PANTHER" id="PTHR37984">
    <property type="entry name" value="PROTEIN CBG26694"/>
    <property type="match status" value="1"/>
</dbReference>
<organism evidence="2 3">
    <name type="scientific">Ridgeia piscesae</name>
    <name type="common">Tubeworm</name>
    <dbReference type="NCBI Taxonomy" id="27915"/>
    <lineage>
        <taxon>Eukaryota</taxon>
        <taxon>Metazoa</taxon>
        <taxon>Spiralia</taxon>
        <taxon>Lophotrochozoa</taxon>
        <taxon>Annelida</taxon>
        <taxon>Polychaeta</taxon>
        <taxon>Sedentaria</taxon>
        <taxon>Canalipalpata</taxon>
        <taxon>Sabellida</taxon>
        <taxon>Siboglinidae</taxon>
        <taxon>Ridgeia</taxon>
    </lineage>
</organism>
<sequence length="116" mass="13449">MVKKCNVCQHNQTAQQKEELIPIDATHPWEIVGSDMFHWRGDGYLLVVDYYSSYTIIQKLSSTTSGAIMSKLRLTSEFGIPNIFISDNARQYDSAEFRKFEAEYDFKHETSSPRYP</sequence>
<dbReference type="Gene3D" id="3.30.420.10">
    <property type="entry name" value="Ribonuclease H-like superfamily/Ribonuclease H"/>
    <property type="match status" value="1"/>
</dbReference>
<comment type="caution">
    <text evidence="2">The sequence shown here is derived from an EMBL/GenBank/DDBJ whole genome shotgun (WGS) entry which is preliminary data.</text>
</comment>
<dbReference type="InterPro" id="IPR036397">
    <property type="entry name" value="RNaseH_sf"/>
</dbReference>
<accession>A0AAD9NXE6</accession>
<evidence type="ECO:0000313" key="2">
    <source>
        <dbReference type="EMBL" id="KAK2184256.1"/>
    </source>
</evidence>
<dbReference type="SUPFAM" id="SSF53098">
    <property type="entry name" value="Ribonuclease H-like"/>
    <property type="match status" value="1"/>
</dbReference>
<protein>
    <recommendedName>
        <fullName evidence="1">Integrase catalytic domain-containing protein</fullName>
    </recommendedName>
</protein>
<dbReference type="InterPro" id="IPR050951">
    <property type="entry name" value="Retrovirus_Pol_polyprotein"/>
</dbReference>